<evidence type="ECO:0000313" key="3">
    <source>
        <dbReference type="EMBL" id="MBK1703931.1"/>
    </source>
</evidence>
<evidence type="ECO:0000259" key="2">
    <source>
        <dbReference type="PROSITE" id="PS50983"/>
    </source>
</evidence>
<comment type="caution">
    <text evidence="3">The sequence shown here is derived from an EMBL/GenBank/DDBJ whole genome shotgun (WGS) entry which is preliminary data.</text>
</comment>
<evidence type="ECO:0000256" key="1">
    <source>
        <dbReference type="SAM" id="MobiDB-lite"/>
    </source>
</evidence>
<keyword evidence="4" id="KW-1185">Reference proteome</keyword>
<dbReference type="Gene3D" id="3.40.50.1980">
    <property type="entry name" value="Nitrogenase molybdenum iron protein domain"/>
    <property type="match status" value="2"/>
</dbReference>
<dbReference type="SUPFAM" id="SSF53807">
    <property type="entry name" value="Helical backbone' metal receptor"/>
    <property type="match status" value="1"/>
</dbReference>
<dbReference type="Proteomes" id="UP001296776">
    <property type="component" value="Unassembled WGS sequence"/>
</dbReference>
<feature type="compositionally biased region" description="Low complexity" evidence="1">
    <location>
        <begin position="12"/>
        <end position="22"/>
    </location>
</feature>
<reference evidence="3" key="2">
    <citation type="journal article" date="2020" name="Microorganisms">
        <title>Osmotic Adaptation and Compatible Solute Biosynthesis of Phototrophic Bacteria as Revealed from Genome Analyses.</title>
        <authorList>
            <person name="Imhoff J.F."/>
            <person name="Rahn T."/>
            <person name="Kunzel S."/>
            <person name="Keller A."/>
            <person name="Neulinger S.C."/>
        </authorList>
    </citation>
    <scope>NUCLEOTIDE SEQUENCE</scope>
    <source>
        <strain evidence="3">DSM 11080</strain>
    </source>
</reference>
<dbReference type="PANTHER" id="PTHR30535:SF34">
    <property type="entry name" value="MOLYBDATE-BINDING PROTEIN MOLA"/>
    <property type="match status" value="1"/>
</dbReference>
<dbReference type="PROSITE" id="PS50983">
    <property type="entry name" value="FE_B12_PBP"/>
    <property type="match status" value="1"/>
</dbReference>
<evidence type="ECO:0000313" key="4">
    <source>
        <dbReference type="Proteomes" id="UP001296776"/>
    </source>
</evidence>
<dbReference type="GO" id="GO:0071281">
    <property type="term" value="P:cellular response to iron ion"/>
    <property type="evidence" value="ECO:0007669"/>
    <property type="project" value="TreeGrafter"/>
</dbReference>
<dbReference type="AlphaFoldDB" id="A0AAJ0U279"/>
<dbReference type="EMBL" id="NRSJ01000006">
    <property type="protein sequence ID" value="MBK1703931.1"/>
    <property type="molecule type" value="Genomic_DNA"/>
</dbReference>
<reference evidence="3" key="1">
    <citation type="submission" date="2017-08" db="EMBL/GenBank/DDBJ databases">
        <authorList>
            <person name="Imhoff J.F."/>
            <person name="Rahn T."/>
            <person name="Kuenzel S."/>
            <person name="Neulinger S.C."/>
        </authorList>
    </citation>
    <scope>NUCLEOTIDE SEQUENCE</scope>
    <source>
        <strain evidence="3">DSM 11080</strain>
    </source>
</reference>
<organism evidence="3 4">
    <name type="scientific">Halochromatium glycolicum</name>
    <dbReference type="NCBI Taxonomy" id="85075"/>
    <lineage>
        <taxon>Bacteria</taxon>
        <taxon>Pseudomonadati</taxon>
        <taxon>Pseudomonadota</taxon>
        <taxon>Gammaproteobacteria</taxon>
        <taxon>Chromatiales</taxon>
        <taxon>Chromatiaceae</taxon>
        <taxon>Halochromatium</taxon>
    </lineage>
</organism>
<accession>A0AAJ0U279</accession>
<name>A0AAJ0U279_9GAMM</name>
<dbReference type="Pfam" id="PF01497">
    <property type="entry name" value="Peripla_BP_2"/>
    <property type="match status" value="1"/>
</dbReference>
<feature type="region of interest" description="Disordered" evidence="1">
    <location>
        <begin position="1"/>
        <end position="24"/>
    </location>
</feature>
<protein>
    <submittedName>
        <fullName evidence="3">ABC transporter substrate-binding protein</fullName>
    </submittedName>
</protein>
<proteinExistence type="predicted"/>
<feature type="domain" description="Fe/B12 periplasmic-binding" evidence="2">
    <location>
        <begin position="28"/>
        <end position="278"/>
    </location>
</feature>
<dbReference type="InterPro" id="IPR050902">
    <property type="entry name" value="ABC_Transporter_SBP"/>
</dbReference>
<dbReference type="PANTHER" id="PTHR30535">
    <property type="entry name" value="VITAMIN B12-BINDING PROTEIN"/>
    <property type="match status" value="1"/>
</dbReference>
<gene>
    <name evidence="3" type="ORF">CKO40_05090</name>
</gene>
<sequence length="287" mass="30581">MPAASATAETHPASGSPSSAGATEQLPSVVSTNLCADLLLLRLGRPEQILSVSHQAQDPVVSPVTERAAGYPANQGAVEELLYYGPDIALTYLGWSGRPHSDLLARQGVRTVPLPYPQDLDDALEMTRSLAQTIGRAAAGERATARATARIAALPSQPHPYRTLYLRPNGGTAGRDTYIDAMIQLLGLRNLAAEQGIRGWGRMPLEQVIAEPPDLILLGYFDKAQPPSQSRFARHPLLADLLARVPTIGMPSDSAWGCGGLELIDAAEHIAAQLERLGPVSSPRPNR</sequence>
<dbReference type="InterPro" id="IPR002491">
    <property type="entry name" value="ABC_transptr_periplasmic_BD"/>
</dbReference>